<dbReference type="PATRIC" id="fig|389348.3.peg.2901"/>
<dbReference type="PANTHER" id="PTHR43628:SF1">
    <property type="entry name" value="CHITIN SYNTHASE REGULATORY FACTOR 2-RELATED"/>
    <property type="match status" value="1"/>
</dbReference>
<dbReference type="Gene3D" id="1.25.40.10">
    <property type="entry name" value="Tetratricopeptide repeat domain"/>
    <property type="match status" value="2"/>
</dbReference>
<dbReference type="Proteomes" id="UP000069902">
    <property type="component" value="Plasmid pPNK"/>
</dbReference>
<gene>
    <name evidence="2" type="ORF">PNK_p0130</name>
</gene>
<dbReference type="EMBL" id="LN879503">
    <property type="protein sequence ID" value="CUI18182.1"/>
    <property type="molecule type" value="Genomic_DNA"/>
</dbReference>
<evidence type="ECO:0008006" key="4">
    <source>
        <dbReference type="Google" id="ProtNLM"/>
    </source>
</evidence>
<dbReference type="InterPro" id="IPR006597">
    <property type="entry name" value="Sel1-like"/>
</dbReference>
<name>A0A0U5JK56_9BACT</name>
<dbReference type="KEGG" id="pnl:PNK_p0130"/>
<sequence length="268" mass="30828">MFKFFILLFFSLSLLNFSSVQGVSKYGVKEGIKRAGILRKIEQGNNDEAIEELKYFAEKDDEKMQCVLAHLYLKKNDVEQAMHWLEKSARQGYGESQFQLGMLYSDNYILYSNKIKVNHEKARFWLEHAADQDHLLAQFSLGKMYYDGCGEAIPQNFLKAAYWFKKSAIQGCVESQFYLGMMFFFGDGVGQDQEHAFYWFEKGAKQNHNPSACNLALCYLEGIGTKKNQVKAKEWLEKCAKNGNLLAPIVLEKLKRRNSVSEPEKPSS</sequence>
<evidence type="ECO:0000313" key="3">
    <source>
        <dbReference type="Proteomes" id="UP000069902"/>
    </source>
</evidence>
<feature type="signal peptide" evidence="1">
    <location>
        <begin position="1"/>
        <end position="22"/>
    </location>
</feature>
<proteinExistence type="predicted"/>
<dbReference type="AlphaFoldDB" id="A0A0U5JK56"/>
<keyword evidence="3" id="KW-1185">Reference proteome</keyword>
<dbReference type="Pfam" id="PF08238">
    <property type="entry name" value="Sel1"/>
    <property type="match status" value="5"/>
</dbReference>
<dbReference type="PANTHER" id="PTHR43628">
    <property type="entry name" value="ACTIVATOR OF C KINASE PROTEIN 1-RELATED"/>
    <property type="match status" value="1"/>
</dbReference>
<organism evidence="2 3">
    <name type="scientific">Candidatus Protochlamydia naegleriophila</name>
    <dbReference type="NCBI Taxonomy" id="389348"/>
    <lineage>
        <taxon>Bacteria</taxon>
        <taxon>Pseudomonadati</taxon>
        <taxon>Chlamydiota</taxon>
        <taxon>Chlamydiia</taxon>
        <taxon>Parachlamydiales</taxon>
        <taxon>Parachlamydiaceae</taxon>
        <taxon>Candidatus Protochlamydia</taxon>
    </lineage>
</organism>
<dbReference type="RefSeq" id="WP_059062645.1">
    <property type="nucleotide sequence ID" value="NZ_LN879503.1"/>
</dbReference>
<keyword evidence="1" id="KW-0732">Signal</keyword>
<geneLocation type="plasmid" evidence="3">
    <name>pPNK</name>
</geneLocation>
<evidence type="ECO:0000313" key="2">
    <source>
        <dbReference type="EMBL" id="CUI18182.1"/>
    </source>
</evidence>
<reference evidence="3" key="1">
    <citation type="submission" date="2015-09" db="EMBL/GenBank/DDBJ databases">
        <authorList>
            <person name="Bertelli C."/>
        </authorList>
    </citation>
    <scope>NUCLEOTIDE SEQUENCE [LARGE SCALE GENOMIC DNA]</scope>
    <source>
        <strain evidence="3">KNic</strain>
        <plasmid evidence="3">pPNK</plasmid>
    </source>
</reference>
<evidence type="ECO:0000256" key="1">
    <source>
        <dbReference type="SAM" id="SignalP"/>
    </source>
</evidence>
<dbReference type="InParanoid" id="A0A0U5JK56"/>
<feature type="chain" id="PRO_5006860517" description="Sel1 repeat family protein" evidence="1">
    <location>
        <begin position="23"/>
        <end position="268"/>
    </location>
</feature>
<dbReference type="InterPro" id="IPR052945">
    <property type="entry name" value="Mitotic_Regulator"/>
</dbReference>
<accession>A0A0U5JK56</accession>
<dbReference type="SMART" id="SM00671">
    <property type="entry name" value="SEL1"/>
    <property type="match status" value="5"/>
</dbReference>
<dbReference type="InterPro" id="IPR011990">
    <property type="entry name" value="TPR-like_helical_dom_sf"/>
</dbReference>
<dbReference type="SUPFAM" id="SSF81901">
    <property type="entry name" value="HCP-like"/>
    <property type="match status" value="2"/>
</dbReference>
<protein>
    <recommendedName>
        <fullName evidence="4">Sel1 repeat family protein</fullName>
    </recommendedName>
</protein>